<protein>
    <submittedName>
        <fullName evidence="2">Esterase-like activity of phytase-domain-containing protein</fullName>
    </submittedName>
</protein>
<reference evidence="2" key="1">
    <citation type="submission" date="2019-01" db="EMBL/GenBank/DDBJ databases">
        <title>Draft genome sequences of three monokaryotic isolates of the white-rot basidiomycete fungus Dichomitus squalens.</title>
        <authorList>
            <consortium name="DOE Joint Genome Institute"/>
            <person name="Lopez S.C."/>
            <person name="Andreopoulos B."/>
            <person name="Pangilinan J."/>
            <person name="Lipzen A."/>
            <person name="Riley R."/>
            <person name="Ahrendt S."/>
            <person name="Ng V."/>
            <person name="Barry K."/>
            <person name="Daum C."/>
            <person name="Grigoriev I.V."/>
            <person name="Hilden K.S."/>
            <person name="Makela M.R."/>
            <person name="de Vries R.P."/>
        </authorList>
    </citation>
    <scope>NUCLEOTIDE SEQUENCE [LARGE SCALE GENOMIC DNA]</scope>
    <source>
        <strain evidence="2">OM18370.1</strain>
    </source>
</reference>
<dbReference type="Proteomes" id="UP000292957">
    <property type="component" value="Unassembled WGS sequence"/>
</dbReference>
<dbReference type="OrthoDB" id="425936at2759"/>
<evidence type="ECO:0000313" key="2">
    <source>
        <dbReference type="EMBL" id="TBU28488.1"/>
    </source>
</evidence>
<dbReference type="PANTHER" id="PTHR37957">
    <property type="entry name" value="BLR7070 PROTEIN"/>
    <property type="match status" value="1"/>
</dbReference>
<feature type="domain" description="Phytase-like" evidence="1">
    <location>
        <begin position="137"/>
        <end position="385"/>
    </location>
</feature>
<evidence type="ECO:0000259" key="1">
    <source>
        <dbReference type="Pfam" id="PF13449"/>
    </source>
</evidence>
<proteinExistence type="predicted"/>
<dbReference type="EMBL" id="ML143421">
    <property type="protein sequence ID" value="TBU28488.1"/>
    <property type="molecule type" value="Genomic_DNA"/>
</dbReference>
<dbReference type="AlphaFoldDB" id="A0A4Q9MNI1"/>
<sequence>MVPTLSWIIVALSLHITTSDGRPSSTRLPEPDPSYAVPVELGGNTYINKGLVAFGLIPSNFTDSTGNTMGGFGSAIALKRGSFARQSDGTFTGTIVAQPDRGFNVDGTIDYQGRQHQIDFVLSPFYGTNNLTFDAALTTLKLSYRNTLLYTERNDAATTGLDALAIRPSTSADPPLPEAPSNDHLSLDAEGLVLNADGTFWTSDEYGPYIYLFSEQAELIKAIQPPQAILPLVKGELNFTSDSDPDTGRAGNQGFEGLTVSADGHTLYALLQSATIQDGGSDKTTSRFTRLVAFNVSSSAAQPPLVGEWVVPLPQSKKGKTYASSELHFVSDNVFLVLSRDSDGHGGDDNNSAYKQADLIDITDATDIHNTEFDDPSKPISPDGELDSTINPATYVSFVSFIDDTQLARFGLHNGKPADQTLIDAKWESLALAPVGDPDFPDDYFLFTVSDNDFITTQGISLGQPYNAGLDNDNQFLVFRVTLPGASVPGVSRSNRRPGLGKVPWRQEIIQ</sequence>
<organism evidence="2">
    <name type="scientific">Dichomitus squalens</name>
    <dbReference type="NCBI Taxonomy" id="114155"/>
    <lineage>
        <taxon>Eukaryota</taxon>
        <taxon>Fungi</taxon>
        <taxon>Dikarya</taxon>
        <taxon>Basidiomycota</taxon>
        <taxon>Agaricomycotina</taxon>
        <taxon>Agaricomycetes</taxon>
        <taxon>Polyporales</taxon>
        <taxon>Polyporaceae</taxon>
        <taxon>Dichomitus</taxon>
    </lineage>
</organism>
<dbReference type="InterPro" id="IPR027372">
    <property type="entry name" value="Phytase-like_dom"/>
</dbReference>
<accession>A0A4Q9MNI1</accession>
<dbReference type="PANTHER" id="PTHR37957:SF1">
    <property type="entry name" value="PHYTASE-LIKE DOMAIN-CONTAINING PROTEIN"/>
    <property type="match status" value="1"/>
</dbReference>
<gene>
    <name evidence="2" type="ORF">BD311DRAFT_663375</name>
</gene>
<name>A0A4Q9MNI1_9APHY</name>
<dbReference type="Pfam" id="PF13449">
    <property type="entry name" value="Phytase-like"/>
    <property type="match status" value="1"/>
</dbReference>